<dbReference type="Proteomes" id="UP000199391">
    <property type="component" value="Unassembled WGS sequence"/>
</dbReference>
<evidence type="ECO:0000313" key="1">
    <source>
        <dbReference type="EMBL" id="SFV17154.1"/>
    </source>
</evidence>
<dbReference type="RefSeq" id="WP_143133462.1">
    <property type="nucleotide sequence ID" value="NZ_FPBO01000060.1"/>
</dbReference>
<reference evidence="2" key="1">
    <citation type="submission" date="2016-10" db="EMBL/GenBank/DDBJ databases">
        <authorList>
            <person name="Varghese N."/>
            <person name="Submissions S."/>
        </authorList>
    </citation>
    <scope>NUCLEOTIDE SEQUENCE [LARGE SCALE GENOMIC DNA]</scope>
    <source>
        <strain evidence="2">CGMCC 1.11014</strain>
    </source>
</reference>
<accession>A0A1I7M5C6</accession>
<keyword evidence="2" id="KW-1185">Reference proteome</keyword>
<evidence type="ECO:0000313" key="2">
    <source>
        <dbReference type="Proteomes" id="UP000199391"/>
    </source>
</evidence>
<protein>
    <submittedName>
        <fullName evidence="1">Uncharacterized protein</fullName>
    </submittedName>
</protein>
<dbReference type="AlphaFoldDB" id="A0A1I7M5C6"/>
<organism evidence="1 2">
    <name type="scientific">Pseudoduganella namucuonensis</name>
    <dbReference type="NCBI Taxonomy" id="1035707"/>
    <lineage>
        <taxon>Bacteria</taxon>
        <taxon>Pseudomonadati</taxon>
        <taxon>Pseudomonadota</taxon>
        <taxon>Betaproteobacteria</taxon>
        <taxon>Burkholderiales</taxon>
        <taxon>Oxalobacteraceae</taxon>
        <taxon>Telluria group</taxon>
        <taxon>Pseudoduganella</taxon>
    </lineage>
</organism>
<dbReference type="OrthoDB" id="8778261at2"/>
<dbReference type="EMBL" id="FPBO01000060">
    <property type="protein sequence ID" value="SFV17154.1"/>
    <property type="molecule type" value="Genomic_DNA"/>
</dbReference>
<sequence>MIELRYTGLAFDEQELIDFIKASGKNYMVQGQTLKKLESHTKPHSLDVWLRTRFSKMQDTKLADNYVIDALVETGKFVAAEDKCPKSGRLCKSIRLV</sequence>
<name>A0A1I7M5C6_9BURK</name>
<gene>
    <name evidence="1" type="ORF">SAMN05216552_106011</name>
</gene>
<proteinExistence type="predicted"/>